<dbReference type="AlphaFoldDB" id="A0A9W6X1Y1"/>
<protein>
    <submittedName>
        <fullName evidence="2">Unnamed protein product</fullName>
    </submittedName>
</protein>
<sequence>MYHAYAYEIDQSITNSCEMNCDDDENNGNYYTISTYSVEMRHSDVNKTSNAACKVLAGTVGLCHIISGSTCDISDFADGLFGIIFILVMLASLFSFCGKNWPGNGNIDANWFGVIVASAKS</sequence>
<evidence type="ECO:0000313" key="3">
    <source>
        <dbReference type="Proteomes" id="UP001165083"/>
    </source>
</evidence>
<dbReference type="Proteomes" id="UP001165083">
    <property type="component" value="Unassembled WGS sequence"/>
</dbReference>
<evidence type="ECO:0000256" key="1">
    <source>
        <dbReference type="SAM" id="Phobius"/>
    </source>
</evidence>
<comment type="caution">
    <text evidence="2">The sequence shown here is derived from an EMBL/GenBank/DDBJ whole genome shotgun (WGS) entry which is preliminary data.</text>
</comment>
<gene>
    <name evidence="2" type="ORF">Plil01_001097100</name>
</gene>
<name>A0A9W6X1Y1_9STRA</name>
<keyword evidence="1" id="KW-1133">Transmembrane helix</keyword>
<feature type="transmembrane region" description="Helical" evidence="1">
    <location>
        <begin position="79"/>
        <end position="97"/>
    </location>
</feature>
<accession>A0A9W6X1Y1</accession>
<keyword evidence="1" id="KW-0472">Membrane</keyword>
<dbReference type="EMBL" id="BSXW01000601">
    <property type="protein sequence ID" value="GMF26373.1"/>
    <property type="molecule type" value="Genomic_DNA"/>
</dbReference>
<keyword evidence="1" id="KW-0812">Transmembrane</keyword>
<reference evidence="2" key="1">
    <citation type="submission" date="2023-04" db="EMBL/GenBank/DDBJ databases">
        <title>Phytophthora lilii NBRC 32176.</title>
        <authorList>
            <person name="Ichikawa N."/>
            <person name="Sato H."/>
            <person name="Tonouchi N."/>
        </authorList>
    </citation>
    <scope>NUCLEOTIDE SEQUENCE</scope>
    <source>
        <strain evidence="2">NBRC 32176</strain>
    </source>
</reference>
<organism evidence="2 3">
    <name type="scientific">Phytophthora lilii</name>
    <dbReference type="NCBI Taxonomy" id="2077276"/>
    <lineage>
        <taxon>Eukaryota</taxon>
        <taxon>Sar</taxon>
        <taxon>Stramenopiles</taxon>
        <taxon>Oomycota</taxon>
        <taxon>Peronosporomycetes</taxon>
        <taxon>Peronosporales</taxon>
        <taxon>Peronosporaceae</taxon>
        <taxon>Phytophthora</taxon>
    </lineage>
</organism>
<keyword evidence="3" id="KW-1185">Reference proteome</keyword>
<evidence type="ECO:0000313" key="2">
    <source>
        <dbReference type="EMBL" id="GMF26373.1"/>
    </source>
</evidence>
<proteinExistence type="predicted"/>